<evidence type="ECO:0000256" key="1">
    <source>
        <dbReference type="SAM" id="MobiDB-lite"/>
    </source>
</evidence>
<sequence>MLDSSLQPAPAFSSANEYANHERLDDHAYHEHSQPRGANSALPASWRGKVYRMEEGLKERDKATGTLTHWVKCNMFAVTLHLYLYPVCVVSDQSSRLLLVLQPS</sequence>
<reference evidence="2 3" key="1">
    <citation type="journal article" date="2019" name="Commun. Biol.">
        <title>The bagworm genome reveals a unique fibroin gene that provides high tensile strength.</title>
        <authorList>
            <person name="Kono N."/>
            <person name="Nakamura H."/>
            <person name="Ohtoshi R."/>
            <person name="Tomita M."/>
            <person name="Numata K."/>
            <person name="Arakawa K."/>
        </authorList>
    </citation>
    <scope>NUCLEOTIDE SEQUENCE [LARGE SCALE GENOMIC DNA]</scope>
</reference>
<dbReference type="AlphaFoldDB" id="A0A4C1VLV7"/>
<organism evidence="2 3">
    <name type="scientific">Eumeta variegata</name>
    <name type="common">Bagworm moth</name>
    <name type="synonym">Eumeta japonica</name>
    <dbReference type="NCBI Taxonomy" id="151549"/>
    <lineage>
        <taxon>Eukaryota</taxon>
        <taxon>Metazoa</taxon>
        <taxon>Ecdysozoa</taxon>
        <taxon>Arthropoda</taxon>
        <taxon>Hexapoda</taxon>
        <taxon>Insecta</taxon>
        <taxon>Pterygota</taxon>
        <taxon>Neoptera</taxon>
        <taxon>Endopterygota</taxon>
        <taxon>Lepidoptera</taxon>
        <taxon>Glossata</taxon>
        <taxon>Ditrysia</taxon>
        <taxon>Tineoidea</taxon>
        <taxon>Psychidae</taxon>
        <taxon>Oiketicinae</taxon>
        <taxon>Eumeta</taxon>
    </lineage>
</organism>
<dbReference type="EMBL" id="BGZK01000375">
    <property type="protein sequence ID" value="GBP40036.1"/>
    <property type="molecule type" value="Genomic_DNA"/>
</dbReference>
<feature type="compositionally biased region" description="Basic and acidic residues" evidence="1">
    <location>
        <begin position="23"/>
        <end position="34"/>
    </location>
</feature>
<accession>A0A4C1VLV7</accession>
<dbReference type="Proteomes" id="UP000299102">
    <property type="component" value="Unassembled WGS sequence"/>
</dbReference>
<protein>
    <submittedName>
        <fullName evidence="2">Uncharacterized protein</fullName>
    </submittedName>
</protein>
<comment type="caution">
    <text evidence="2">The sequence shown here is derived from an EMBL/GenBank/DDBJ whole genome shotgun (WGS) entry which is preliminary data.</text>
</comment>
<name>A0A4C1VLV7_EUMVA</name>
<gene>
    <name evidence="2" type="ORF">EVAR_19164_1</name>
</gene>
<keyword evidence="3" id="KW-1185">Reference proteome</keyword>
<evidence type="ECO:0000313" key="2">
    <source>
        <dbReference type="EMBL" id="GBP40036.1"/>
    </source>
</evidence>
<feature type="region of interest" description="Disordered" evidence="1">
    <location>
        <begin position="23"/>
        <end position="43"/>
    </location>
</feature>
<proteinExistence type="predicted"/>
<evidence type="ECO:0000313" key="3">
    <source>
        <dbReference type="Proteomes" id="UP000299102"/>
    </source>
</evidence>